<dbReference type="InterPro" id="IPR036273">
    <property type="entry name" value="CRAL/TRIO_N_dom_sf"/>
</dbReference>
<sequence length="292" mass="34379">MFFSLKLKIRVQLFLSARIEMSEFTESLEKIFEDNCEHLCKFEGWISTQPHIPNNISRVVLMRYFKVCDYNLERAEKLLDINVKFRIKHQYLFTNRDPYCDEFRQAINTVQFTPFPKLTKEGYSLESYRVVNSNVNDFIIKDLFKYIYMINDMNDALGPVSNGLISIYDASGFTLRHFLKLVSHTSTVLHFLHYGQEATCIQLKQIHYVNCSSVVSKVLSFFKPFFTKEVRESMHFHTNLDTLHEFVSKEFLPIEFGGCNGSLAEYVDFTVKNLHKHRDFIADSNNFFLLNE</sequence>
<evidence type="ECO:0000313" key="3">
    <source>
        <dbReference type="Proteomes" id="UP001153620"/>
    </source>
</evidence>
<feature type="domain" description="CRAL-TRIO" evidence="1">
    <location>
        <begin position="141"/>
        <end position="264"/>
    </location>
</feature>
<dbReference type="SUPFAM" id="SSF52087">
    <property type="entry name" value="CRAL/TRIO domain"/>
    <property type="match status" value="1"/>
</dbReference>
<gene>
    <name evidence="2" type="ORF">CHIRRI_LOCUS8185</name>
</gene>
<accession>A0A9N9RUR8</accession>
<dbReference type="GO" id="GO:1902936">
    <property type="term" value="F:phosphatidylinositol bisphosphate binding"/>
    <property type="evidence" value="ECO:0007669"/>
    <property type="project" value="TreeGrafter"/>
</dbReference>
<evidence type="ECO:0000313" key="2">
    <source>
        <dbReference type="EMBL" id="CAG9805311.1"/>
    </source>
</evidence>
<name>A0A9N9RUR8_9DIPT</name>
<organism evidence="2 3">
    <name type="scientific">Chironomus riparius</name>
    <dbReference type="NCBI Taxonomy" id="315576"/>
    <lineage>
        <taxon>Eukaryota</taxon>
        <taxon>Metazoa</taxon>
        <taxon>Ecdysozoa</taxon>
        <taxon>Arthropoda</taxon>
        <taxon>Hexapoda</taxon>
        <taxon>Insecta</taxon>
        <taxon>Pterygota</taxon>
        <taxon>Neoptera</taxon>
        <taxon>Endopterygota</taxon>
        <taxon>Diptera</taxon>
        <taxon>Nematocera</taxon>
        <taxon>Chironomoidea</taxon>
        <taxon>Chironomidae</taxon>
        <taxon>Chironominae</taxon>
        <taxon>Chironomus</taxon>
    </lineage>
</organism>
<dbReference type="InterPro" id="IPR036865">
    <property type="entry name" value="CRAL-TRIO_dom_sf"/>
</dbReference>
<keyword evidence="3" id="KW-1185">Reference proteome</keyword>
<dbReference type="Pfam" id="PF00650">
    <property type="entry name" value="CRAL_TRIO"/>
    <property type="match status" value="1"/>
</dbReference>
<dbReference type="CDD" id="cd00170">
    <property type="entry name" value="SEC14"/>
    <property type="match status" value="1"/>
</dbReference>
<dbReference type="AlphaFoldDB" id="A0A9N9RUR8"/>
<dbReference type="PRINTS" id="PR00180">
    <property type="entry name" value="CRETINALDHBP"/>
</dbReference>
<protein>
    <recommendedName>
        <fullName evidence="1">CRAL-TRIO domain-containing protein</fullName>
    </recommendedName>
</protein>
<dbReference type="PANTHER" id="PTHR10174">
    <property type="entry name" value="ALPHA-TOCOPHEROL TRANSFER PROTEIN-RELATED"/>
    <property type="match status" value="1"/>
</dbReference>
<dbReference type="EMBL" id="OU895878">
    <property type="protein sequence ID" value="CAG9805311.1"/>
    <property type="molecule type" value="Genomic_DNA"/>
</dbReference>
<evidence type="ECO:0000259" key="1">
    <source>
        <dbReference type="PROSITE" id="PS50191"/>
    </source>
</evidence>
<reference evidence="2" key="2">
    <citation type="submission" date="2022-10" db="EMBL/GenBank/DDBJ databases">
        <authorList>
            <consortium name="ENA_rothamsted_submissions"/>
            <consortium name="culmorum"/>
            <person name="King R."/>
        </authorList>
    </citation>
    <scope>NUCLEOTIDE SEQUENCE</scope>
</reference>
<dbReference type="SUPFAM" id="SSF46938">
    <property type="entry name" value="CRAL/TRIO N-terminal domain"/>
    <property type="match status" value="1"/>
</dbReference>
<proteinExistence type="predicted"/>
<dbReference type="PROSITE" id="PS50191">
    <property type="entry name" value="CRAL_TRIO"/>
    <property type="match status" value="1"/>
</dbReference>
<dbReference type="Proteomes" id="UP001153620">
    <property type="component" value="Chromosome 2"/>
</dbReference>
<reference evidence="2" key="1">
    <citation type="submission" date="2022-01" db="EMBL/GenBank/DDBJ databases">
        <authorList>
            <person name="King R."/>
        </authorList>
    </citation>
    <scope>NUCLEOTIDE SEQUENCE</scope>
</reference>
<dbReference type="InterPro" id="IPR001251">
    <property type="entry name" value="CRAL-TRIO_dom"/>
</dbReference>
<dbReference type="PANTHER" id="PTHR10174:SF222">
    <property type="entry name" value="GH10083P-RELATED"/>
    <property type="match status" value="1"/>
</dbReference>
<dbReference type="Gene3D" id="3.40.525.10">
    <property type="entry name" value="CRAL-TRIO lipid binding domain"/>
    <property type="match status" value="1"/>
</dbReference>
<dbReference type="GO" id="GO:0016020">
    <property type="term" value="C:membrane"/>
    <property type="evidence" value="ECO:0007669"/>
    <property type="project" value="TreeGrafter"/>
</dbReference>
<dbReference type="OrthoDB" id="1434354at2759"/>